<dbReference type="GO" id="GO:0032993">
    <property type="term" value="C:protein-DNA complex"/>
    <property type="evidence" value="ECO:0007669"/>
    <property type="project" value="TreeGrafter"/>
</dbReference>
<evidence type="ECO:0000313" key="7">
    <source>
        <dbReference type="Proteomes" id="UP001310022"/>
    </source>
</evidence>
<dbReference type="PANTHER" id="PTHR30346">
    <property type="entry name" value="TRANSCRIPTIONAL DUAL REGULATOR HCAR-RELATED"/>
    <property type="match status" value="1"/>
</dbReference>
<dbReference type="FunFam" id="1.10.10.10:FF:000001">
    <property type="entry name" value="LysR family transcriptional regulator"/>
    <property type="match status" value="1"/>
</dbReference>
<evidence type="ECO:0000256" key="3">
    <source>
        <dbReference type="ARBA" id="ARBA00023125"/>
    </source>
</evidence>
<dbReference type="SUPFAM" id="SSF46785">
    <property type="entry name" value="Winged helix' DNA-binding domain"/>
    <property type="match status" value="1"/>
</dbReference>
<protein>
    <submittedName>
        <fullName evidence="6">Transcriptional regulator</fullName>
    </submittedName>
</protein>
<reference evidence="6 7" key="1">
    <citation type="submission" date="2021-12" db="EMBL/GenBank/DDBJ databases">
        <title>Genome sequencing of bacteria with rrn-lacking chromosome and rrn-plasmid.</title>
        <authorList>
            <person name="Anda M."/>
            <person name="Iwasaki W."/>
        </authorList>
    </citation>
    <scope>NUCLEOTIDE SEQUENCE [LARGE SCALE GENOMIC DNA]</scope>
    <source>
        <strain evidence="6 7">NBRC 15940</strain>
    </source>
</reference>
<dbReference type="GO" id="GO:0003677">
    <property type="term" value="F:DNA binding"/>
    <property type="evidence" value="ECO:0007669"/>
    <property type="project" value="UniProtKB-KW"/>
</dbReference>
<dbReference type="Gene3D" id="1.10.10.10">
    <property type="entry name" value="Winged helix-like DNA-binding domain superfamily/Winged helix DNA-binding domain"/>
    <property type="match status" value="1"/>
</dbReference>
<dbReference type="CDD" id="cd08414">
    <property type="entry name" value="PBP2_LTTR_aromatics_like"/>
    <property type="match status" value="1"/>
</dbReference>
<dbReference type="Pfam" id="PF03466">
    <property type="entry name" value="LysR_substrate"/>
    <property type="match status" value="1"/>
</dbReference>
<keyword evidence="7" id="KW-1185">Reference proteome</keyword>
<evidence type="ECO:0000256" key="1">
    <source>
        <dbReference type="ARBA" id="ARBA00009437"/>
    </source>
</evidence>
<keyword evidence="3" id="KW-0238">DNA-binding</keyword>
<dbReference type="InterPro" id="IPR000847">
    <property type="entry name" value="LysR_HTH_N"/>
</dbReference>
<keyword evidence="4" id="KW-0804">Transcription</keyword>
<keyword evidence="2" id="KW-0805">Transcription regulation</keyword>
<comment type="caution">
    <text evidence="6">The sequence shown here is derived from an EMBL/GenBank/DDBJ whole genome shotgun (WGS) entry which is preliminary data.</text>
</comment>
<dbReference type="InterPro" id="IPR036390">
    <property type="entry name" value="WH_DNA-bd_sf"/>
</dbReference>
<evidence type="ECO:0000256" key="4">
    <source>
        <dbReference type="ARBA" id="ARBA00023163"/>
    </source>
</evidence>
<evidence type="ECO:0000256" key="2">
    <source>
        <dbReference type="ARBA" id="ARBA00023015"/>
    </source>
</evidence>
<feature type="domain" description="HTH lysR-type" evidence="5">
    <location>
        <begin position="1"/>
        <end position="58"/>
    </location>
</feature>
<sequence>MNLQFLKYFVLLAEHKNFTRAAEKIPVVQSTFSAGIKKLEESLDVNLFHRDKRNVRLSPEGQRMLPLAKKMLAQWHEIENEFADGENRLLRLGLLDNIVIEAVVPMFRNYQEIYGQYQVKMVESTLVELFQKLDQEELDGIFIEKQDIDEEFYAARPAFSERLDIAVSHQNPLAAASSLPLEALEGMPFIERTNCPLFEEVTAQMKAKKIKVNPVFQAQNNDTVTSLVSAGVGVSLAAQTNNMISGIKFIPLSDALFVRELIFVWKKSNKSRALKSFISF</sequence>
<dbReference type="EMBL" id="BQKE01000001">
    <property type="protein sequence ID" value="GJM60630.1"/>
    <property type="molecule type" value="Genomic_DNA"/>
</dbReference>
<dbReference type="InterPro" id="IPR005119">
    <property type="entry name" value="LysR_subst-bd"/>
</dbReference>
<proteinExistence type="inferred from homology"/>
<dbReference type="Pfam" id="PF00126">
    <property type="entry name" value="HTH_1"/>
    <property type="match status" value="1"/>
</dbReference>
<dbReference type="InterPro" id="IPR036388">
    <property type="entry name" value="WH-like_DNA-bd_sf"/>
</dbReference>
<dbReference type="GO" id="GO:0003700">
    <property type="term" value="F:DNA-binding transcription factor activity"/>
    <property type="evidence" value="ECO:0007669"/>
    <property type="project" value="InterPro"/>
</dbReference>
<organism evidence="6 7">
    <name type="scientific">Persicobacter diffluens</name>
    <dbReference type="NCBI Taxonomy" id="981"/>
    <lineage>
        <taxon>Bacteria</taxon>
        <taxon>Pseudomonadati</taxon>
        <taxon>Bacteroidota</taxon>
        <taxon>Cytophagia</taxon>
        <taxon>Cytophagales</taxon>
        <taxon>Persicobacteraceae</taxon>
        <taxon>Persicobacter</taxon>
    </lineage>
</organism>
<dbReference type="Gene3D" id="3.40.190.290">
    <property type="match status" value="1"/>
</dbReference>
<gene>
    <name evidence="6" type="ORF">PEDI_11820</name>
</gene>
<dbReference type="RefSeq" id="WP_338236339.1">
    <property type="nucleotide sequence ID" value="NZ_BQKE01000001.1"/>
</dbReference>
<dbReference type="PRINTS" id="PR00039">
    <property type="entry name" value="HTHLYSR"/>
</dbReference>
<accession>A0AAN4VXK8</accession>
<dbReference type="AlphaFoldDB" id="A0AAN4VXK8"/>
<dbReference type="Proteomes" id="UP001310022">
    <property type="component" value="Unassembled WGS sequence"/>
</dbReference>
<comment type="similarity">
    <text evidence="1">Belongs to the LysR transcriptional regulatory family.</text>
</comment>
<dbReference type="PROSITE" id="PS50931">
    <property type="entry name" value="HTH_LYSR"/>
    <property type="match status" value="1"/>
</dbReference>
<dbReference type="PANTHER" id="PTHR30346:SF0">
    <property type="entry name" value="HCA OPERON TRANSCRIPTIONAL ACTIVATOR HCAR"/>
    <property type="match status" value="1"/>
</dbReference>
<evidence type="ECO:0000259" key="5">
    <source>
        <dbReference type="PROSITE" id="PS50931"/>
    </source>
</evidence>
<dbReference type="SUPFAM" id="SSF53850">
    <property type="entry name" value="Periplasmic binding protein-like II"/>
    <property type="match status" value="1"/>
</dbReference>
<evidence type="ECO:0000313" key="6">
    <source>
        <dbReference type="EMBL" id="GJM60630.1"/>
    </source>
</evidence>
<name>A0AAN4VXK8_9BACT</name>